<sequence>MKKIQFLIPVLIIAAAFLISFTAKNMHLKAAPVEKNIAFAFYKESDYAADVYRNTLASVHIKIEKVSKGRRSVVFQKTFDAITVKDYPSLQEAVAQTVKISNVFDAREHIEVSYILTYNSAGSELQMQSGFVVKGSGTEKLYIGI</sequence>
<evidence type="ECO:0000313" key="2">
    <source>
        <dbReference type="Proteomes" id="UP000628448"/>
    </source>
</evidence>
<comment type="caution">
    <text evidence="1">The sequence shown here is derived from an EMBL/GenBank/DDBJ whole genome shotgun (WGS) entry which is preliminary data.</text>
</comment>
<keyword evidence="2" id="KW-1185">Reference proteome</keyword>
<dbReference type="Proteomes" id="UP000628448">
    <property type="component" value="Unassembled WGS sequence"/>
</dbReference>
<gene>
    <name evidence="1" type="ORF">I5907_02745</name>
</gene>
<organism evidence="1 2">
    <name type="scientific">Panacibacter microcysteis</name>
    <dbReference type="NCBI Taxonomy" id="2793269"/>
    <lineage>
        <taxon>Bacteria</taxon>
        <taxon>Pseudomonadati</taxon>
        <taxon>Bacteroidota</taxon>
        <taxon>Chitinophagia</taxon>
        <taxon>Chitinophagales</taxon>
        <taxon>Chitinophagaceae</taxon>
        <taxon>Panacibacter</taxon>
    </lineage>
</organism>
<dbReference type="EMBL" id="JADWYR010000001">
    <property type="protein sequence ID" value="MBG9375131.1"/>
    <property type="molecule type" value="Genomic_DNA"/>
</dbReference>
<dbReference type="RefSeq" id="WP_196989199.1">
    <property type="nucleotide sequence ID" value="NZ_JADWYR010000001.1"/>
</dbReference>
<evidence type="ECO:0000313" key="1">
    <source>
        <dbReference type="EMBL" id="MBG9375131.1"/>
    </source>
</evidence>
<protein>
    <submittedName>
        <fullName evidence="1">Uncharacterized protein</fullName>
    </submittedName>
</protein>
<reference evidence="1" key="1">
    <citation type="submission" date="2020-11" db="EMBL/GenBank/DDBJ databases">
        <title>Bacterial whole genome sequence for Panacibacter sp. DH6.</title>
        <authorList>
            <person name="Le V."/>
            <person name="Ko S."/>
            <person name="Ahn C.-Y."/>
            <person name="Oh H.-M."/>
        </authorList>
    </citation>
    <scope>NUCLEOTIDE SEQUENCE</scope>
    <source>
        <strain evidence="1">DH6</strain>
    </source>
</reference>
<dbReference type="AlphaFoldDB" id="A0A931GT42"/>
<proteinExistence type="predicted"/>
<accession>A0A931GT42</accession>
<name>A0A931GT42_9BACT</name>